<dbReference type="EMBL" id="JAAQYH010000012">
    <property type="protein sequence ID" value="NNA75692.1"/>
    <property type="molecule type" value="Genomic_DNA"/>
</dbReference>
<feature type="domain" description="PPM-type phosphatase" evidence="2">
    <location>
        <begin position="24"/>
        <end position="248"/>
    </location>
</feature>
<dbReference type="InterPro" id="IPR001932">
    <property type="entry name" value="PPM-type_phosphatase-like_dom"/>
</dbReference>
<evidence type="ECO:0000313" key="6">
    <source>
        <dbReference type="Proteomes" id="UP000586252"/>
    </source>
</evidence>
<dbReference type="GeneID" id="45736653"/>
<dbReference type="SMART" id="SM00332">
    <property type="entry name" value="PP2Cc"/>
    <property type="match status" value="1"/>
</dbReference>
<protein>
    <recommendedName>
        <fullName evidence="2">PPM-type phosphatase domain-containing protein</fullName>
    </recommendedName>
</protein>
<dbReference type="Proteomes" id="UP000535954">
    <property type="component" value="Unassembled WGS sequence"/>
</dbReference>
<dbReference type="EMBL" id="JAAQYI010000018">
    <property type="protein sequence ID" value="NNA82608.1"/>
    <property type="molecule type" value="Genomic_DNA"/>
</dbReference>
<gene>
    <name evidence="3" type="ORF">HBO13_23895</name>
    <name evidence="4" type="ORF">HBO30_28295</name>
</gene>
<dbReference type="Gene3D" id="3.60.40.10">
    <property type="entry name" value="PPM-type phosphatase domain"/>
    <property type="match status" value="1"/>
</dbReference>
<evidence type="ECO:0000256" key="1">
    <source>
        <dbReference type="SAM" id="MobiDB-lite"/>
    </source>
</evidence>
<organism evidence="4 6">
    <name type="scientific">Pseudomonas lactis</name>
    <dbReference type="NCBI Taxonomy" id="1615674"/>
    <lineage>
        <taxon>Bacteria</taxon>
        <taxon>Pseudomonadati</taxon>
        <taxon>Pseudomonadota</taxon>
        <taxon>Gammaproteobacteria</taxon>
        <taxon>Pseudomonadales</taxon>
        <taxon>Pseudomonadaceae</taxon>
        <taxon>Pseudomonas</taxon>
    </lineage>
</organism>
<proteinExistence type="predicted"/>
<dbReference type="InterPro" id="IPR036457">
    <property type="entry name" value="PPM-type-like_dom_sf"/>
</dbReference>
<feature type="region of interest" description="Disordered" evidence="1">
    <location>
        <begin position="289"/>
        <end position="362"/>
    </location>
</feature>
<sequence length="362" mass="39850">MHPFQENIQTWLSRKLANHTRNQCLDIPFILSSDIGLIRNENQDRAAALYTGGKSINPLFVMAVADGMGGMRDGGRCSTLALSSFFYSLIQHRNLGTKERACEAIKASNSQVFDIYRGDGGSTLTAVLLDSQGKTVIVHLGDTRIYTFGPGKKVERHTTDDSLVEAVGGSGRELLQFVGMGESMQPKISELPFMEGFCAITTDGIHEIEERTLNRILENSANINEASERLNYVSMWCGGNDNSTSAIFDMGKTFSSLARYDGNGIRLWDAGGDLTTLWLREEDQAFHAKQARTPNGAGEAESNSPHPLPSSNPPDFESVQNKPKSPARRTRKKKENSFPEKIQLDIEIGNSDEEGEVGVDRK</sequence>
<dbReference type="AlphaFoldDB" id="A0A7Y1QJR5"/>
<dbReference type="RefSeq" id="WP_121372835.1">
    <property type="nucleotide sequence ID" value="NZ_JAAQYH010000012.1"/>
</dbReference>
<reference evidence="5 6" key="1">
    <citation type="journal article" date="2020" name="Front. Microbiol.">
        <title>Genetic Organization of the aprX-lipA2 Operon Affects the Proteolytic Potential of Pseudomonas Species in Milk.</title>
        <authorList>
            <person name="Maier C."/>
            <person name="Huptas C."/>
            <person name="von Neubeck M."/>
            <person name="Scherer S."/>
            <person name="Wenning M."/>
            <person name="Lucking G."/>
        </authorList>
    </citation>
    <scope>NUCLEOTIDE SEQUENCE [LARGE SCALE GENOMIC DNA]</scope>
    <source>
        <strain evidence="4 6">WS 5404</strain>
        <strain evidence="3 5">WS 5405</strain>
    </source>
</reference>
<evidence type="ECO:0000313" key="4">
    <source>
        <dbReference type="EMBL" id="NNA82608.1"/>
    </source>
</evidence>
<dbReference type="Pfam" id="PF13672">
    <property type="entry name" value="PP2C_2"/>
    <property type="match status" value="1"/>
</dbReference>
<comment type="caution">
    <text evidence="4">The sequence shown here is derived from an EMBL/GenBank/DDBJ whole genome shotgun (WGS) entry which is preliminary data.</text>
</comment>
<feature type="compositionally biased region" description="Acidic residues" evidence="1">
    <location>
        <begin position="350"/>
        <end position="362"/>
    </location>
</feature>
<dbReference type="Proteomes" id="UP000586252">
    <property type="component" value="Unassembled WGS sequence"/>
</dbReference>
<feature type="compositionally biased region" description="Basic residues" evidence="1">
    <location>
        <begin position="325"/>
        <end position="334"/>
    </location>
</feature>
<evidence type="ECO:0000313" key="3">
    <source>
        <dbReference type="EMBL" id="NNA75692.1"/>
    </source>
</evidence>
<accession>A0A7Y1QJR5</accession>
<dbReference type="SUPFAM" id="SSF81606">
    <property type="entry name" value="PP2C-like"/>
    <property type="match status" value="1"/>
</dbReference>
<name>A0A7Y1QJR5_9PSED</name>
<feature type="compositionally biased region" description="Basic and acidic residues" evidence="1">
    <location>
        <begin position="335"/>
        <end position="344"/>
    </location>
</feature>
<evidence type="ECO:0000313" key="5">
    <source>
        <dbReference type="Proteomes" id="UP000535954"/>
    </source>
</evidence>
<evidence type="ECO:0000259" key="2">
    <source>
        <dbReference type="SMART" id="SM00332"/>
    </source>
</evidence>